<reference evidence="8" key="1">
    <citation type="journal article" date="2022" name="Int. J. Mol. Sci.">
        <title>Draft Genome of Tanacetum Coccineum: Genomic Comparison of Closely Related Tanacetum-Family Plants.</title>
        <authorList>
            <person name="Yamashiro T."/>
            <person name="Shiraishi A."/>
            <person name="Nakayama K."/>
            <person name="Satake H."/>
        </authorList>
    </citation>
    <scope>NUCLEOTIDE SEQUENCE</scope>
</reference>
<evidence type="ECO:0000256" key="2">
    <source>
        <dbReference type="ARBA" id="ARBA00022801"/>
    </source>
</evidence>
<evidence type="ECO:0000313" key="8">
    <source>
        <dbReference type="EMBL" id="GJT50918.1"/>
    </source>
</evidence>
<dbReference type="InterPro" id="IPR012337">
    <property type="entry name" value="RNaseH-like_sf"/>
</dbReference>
<evidence type="ECO:0000313" key="9">
    <source>
        <dbReference type="Proteomes" id="UP001151760"/>
    </source>
</evidence>
<feature type="region of interest" description="Disordered" evidence="5">
    <location>
        <begin position="1189"/>
        <end position="1253"/>
    </location>
</feature>
<dbReference type="InterPro" id="IPR013103">
    <property type="entry name" value="RVT_2"/>
</dbReference>
<name>A0ABQ5EJH8_9ASTR</name>
<dbReference type="InterPro" id="IPR001584">
    <property type="entry name" value="Integrase_cat-core"/>
</dbReference>
<evidence type="ECO:0000256" key="5">
    <source>
        <dbReference type="SAM" id="MobiDB-lite"/>
    </source>
</evidence>
<dbReference type="SUPFAM" id="SSF57756">
    <property type="entry name" value="Retrovirus zinc finger-like domains"/>
    <property type="match status" value="1"/>
</dbReference>
<evidence type="ECO:0000256" key="3">
    <source>
        <dbReference type="PROSITE-ProRule" id="PRU00047"/>
    </source>
</evidence>
<feature type="domain" description="Integrase catalytic" evidence="7">
    <location>
        <begin position="889"/>
        <end position="1055"/>
    </location>
</feature>
<keyword evidence="9" id="KW-1185">Reference proteome</keyword>
<evidence type="ECO:0000259" key="6">
    <source>
        <dbReference type="PROSITE" id="PS50158"/>
    </source>
</evidence>
<keyword evidence="3" id="KW-0863">Zinc-finger</keyword>
<evidence type="ECO:0000256" key="1">
    <source>
        <dbReference type="ARBA" id="ARBA00022723"/>
    </source>
</evidence>
<dbReference type="InterPro" id="IPR043502">
    <property type="entry name" value="DNA/RNA_pol_sf"/>
</dbReference>
<dbReference type="Gene3D" id="4.10.60.10">
    <property type="entry name" value="Zinc finger, CCHC-type"/>
    <property type="match status" value="1"/>
</dbReference>
<feature type="domain" description="CCHC-type" evidence="6">
    <location>
        <begin position="263"/>
        <end position="277"/>
    </location>
</feature>
<dbReference type="EMBL" id="BQNB010016362">
    <property type="protein sequence ID" value="GJT50918.1"/>
    <property type="molecule type" value="Genomic_DNA"/>
</dbReference>
<gene>
    <name evidence="8" type="ORF">Tco_0977075</name>
</gene>
<sequence>MDKDSVHMVAASKVPMLKPGEYELWRMRMEQYIQMVYYSLWEVIENGNAPPITKLVEGVETIIAPATAKEKSQRRLELKARSTLLMGIPNEHQLKFNSIKYAKSLLQDVEKRNKPEIDTLSLDDLYKNLEIYEPEVKGTSSSSTNTQNLAFVSSNSTSNTNGAFNTDLGATTASTQTTAVNSTTIDNLSDAVICAFFTSQPNSPQLDNEDLQQIHPDDLEEMDLRWQMAMLTMRARRFLKNTRRKFSVNGTETIGFDKSKVECYNCHKKGHFARECRAPRNQENRNRENTRRVVPVETTTSNALISCDGLGDYDWSDQAEEGPTNFALMAYSSTSSNSEVSTDSNCSSSCLENVKILKEQNEQLLKDLRASKINAITYKIGLESVEARLLVYKKNESVYEEDIKVLKCEIHLREVAITELRRKLELAQKQKDEIQLTVENFENSSKNLSKLLDCQIVDKCKTGLGYNVVPPPYTGNFLPPKHDLSFYGLEEFVNEPIVSEPTVKKLVVETSDAKASTDKPKVVRKNNGAPIIEDWVSNSKEEDVPQAKKDKKTVKSSFAKIEFVKSKEQVKSPRKTVNHVNQNRQNTQSPRGNQRNWNNMMSQRLGSNFEMFNKACYVCGSFDHLQYDCDNHQRQFNNKKMVKPVWKYIQRVNHQNFSRMTHLTPKRNMVPKAVLMRSGLVSVTTARPVNIAQPKTTVNSARPMTNSVNTVSGKNVNTARPKAVVNDARLKAVLNAVKGNQVNAVKASACWVWKPKTKGNPQMDLQDQGVIDSGCSRHMTGNMSYLTNFEEIDGGYVAFRGNPEGGKITGRDIVPKGGLTCLFAKATSDESKLWHRRLGHINFKTMNKLVKGNLVRGLPSKLFENDQTCVACQKGKQHRASCKSKTVSSISQPLHMLHMDLFGPTFVKSLMKKMYCLVVTDDYSRFSWVFFLATKDETSGILKSFITGVENLIDQRVKVIRCDNGTEFKNKEMNQFCERKGIKREFSVARTPQQNGVAERKNRTLIEAARTMLADSKLPTTFWAEAVNTACYVQNRVLVTKPHNKTPYELFLGRKPALGFMRPFGCPVTILNTIDHLGKFDGKADEGFFVGYSINSKAFRVFNSRTRIVEENLHVQFSENTPNIAGSGPNWLFDIDALTKSMNYKPVVAGNQSNGNAGTKACDDAGKARMETVPGKDYILLPLWNADPPFSQSSKSSPDAGFKPSGDDEKKVTEEPGKEGGDSSKDSESNDQEKEDNVNSTNTVNAASTNEVNVVGAKTSIELPDDPNMPELEDIVYSDDDEDVGAEVDMNNLDAFMPVSPISTTRIHKDHPVEQIIGDLNSAPQTRRMTKNLEEHGLFSLVQQRTNHKDFQNCLFACFLSQEEPKKVIHALKDPSWIEAMQEELLQFKLQGVWTLVDLPNGKRAIGTKWVFRNKKDERRIMIKNKARLVAQGYTQEEGIDYDEVFAFVARIEAIRLFLAYALFKDFVVYQMDVKSAFLYGKIEEEVYVCQPSGFEDPDFPDRVYKVEKALYGLHQAPKAWYETLSTYLLDNGFQRGKIDKTLFIRRDKGDILLVQVYVDDIIFGSTKKSLCTEFEKMMHKKFQMSFMGELTFFLGLQVKQKKDGIFISQDKYVTKILKKFSFTDVKTASTPMKTQKLLLKDEDGEEVDVHLYRLMIGSLMYLTSSRPDIMFTVCAYARYQVNPKILHLHAVKMIFRYLKGQPKLGLWYPKDSPFNLVAYTDSDYARASLDMKSTIGEFTYKKHFDDKTYCCWGKVNVDRHKLSAAREMLMTARHSLTAAGETTVKVKNVNGEVQLQALVHWKKIIVTEASIRCDLQLYDEEGMDCLPNATIFEELTRIGYEKLSQKLTFYKAFFSPQWKFLIHTVLQCLSAKTTAWNEFSSTMASAIICLATNQKFNFLKYIFENIVKNLENVSSKFLMYPRKPKKKDTQVSQPNDPTNVANEAVNEEPIKKLEKKGGSRTHKLRRLYKVGTSARVVSSDEASLGDQEDVSKQGRKIDDIDADAKITLVDETQGRYGDEDMFGVHDLDGDEVVIGSEVTNKASEKRNIVEEAVAVTIPVSAATITNVELTLAQTLAKVQGSKDKGKANMIEPEKPLKKKDQIKFDEEEALMLQAEFDEEDRPAREKAQQVEEANIAWDDIQAKIDADYQLAKRLQAQEQQELTIEDKSTLFQQLLEIRRKFFATKRAEEERNRPPTRAQQRSIMCTYLKNMAGWKPKDLKNKSFANIQELFDKAMKRVNTFVDMDTELVEGSEVRAEGSKTREESSSKRVGDELE</sequence>
<feature type="coiled-coil region" evidence="4">
    <location>
        <begin position="417"/>
        <end position="444"/>
    </location>
</feature>
<comment type="caution">
    <text evidence="8">The sequence shown here is derived from an EMBL/GenBank/DDBJ whole genome shotgun (WGS) entry which is preliminary data.</text>
</comment>
<dbReference type="InterPro" id="IPR025724">
    <property type="entry name" value="GAG-pre-integrase_dom"/>
</dbReference>
<dbReference type="InterPro" id="IPR036875">
    <property type="entry name" value="Znf_CCHC_sf"/>
</dbReference>
<dbReference type="SUPFAM" id="SSF53098">
    <property type="entry name" value="Ribonuclease H-like"/>
    <property type="match status" value="1"/>
</dbReference>
<dbReference type="InterPro" id="IPR039537">
    <property type="entry name" value="Retrotran_Ty1/copia-like"/>
</dbReference>
<proteinExistence type="predicted"/>
<dbReference type="InterPro" id="IPR001878">
    <property type="entry name" value="Znf_CCHC"/>
</dbReference>
<dbReference type="PANTHER" id="PTHR42648:SF32">
    <property type="entry name" value="RIBONUCLEASE H-LIKE DOMAIN, GAG-PRE-INTEGRASE DOMAIN PROTEIN-RELATED"/>
    <property type="match status" value="1"/>
</dbReference>
<dbReference type="Pfam" id="PF13976">
    <property type="entry name" value="gag_pre-integrs"/>
    <property type="match status" value="1"/>
</dbReference>
<dbReference type="Gene3D" id="3.30.420.10">
    <property type="entry name" value="Ribonuclease H-like superfamily/Ribonuclease H"/>
    <property type="match status" value="1"/>
</dbReference>
<feature type="compositionally biased region" description="Low complexity" evidence="5">
    <location>
        <begin position="1238"/>
        <end position="1253"/>
    </location>
</feature>
<dbReference type="PANTHER" id="PTHR42648">
    <property type="entry name" value="TRANSPOSASE, PUTATIVE-RELATED"/>
    <property type="match status" value="1"/>
</dbReference>
<dbReference type="SMART" id="SM00343">
    <property type="entry name" value="ZnF_C2HC"/>
    <property type="match status" value="2"/>
</dbReference>
<evidence type="ECO:0000256" key="4">
    <source>
        <dbReference type="SAM" id="Coils"/>
    </source>
</evidence>
<accession>A0ABQ5EJH8</accession>
<keyword evidence="3" id="KW-0862">Zinc</keyword>
<keyword evidence="4" id="KW-0175">Coiled coil</keyword>
<dbReference type="InterPro" id="IPR036397">
    <property type="entry name" value="RNaseH_sf"/>
</dbReference>
<dbReference type="Pfam" id="PF00098">
    <property type="entry name" value="zf-CCHC"/>
    <property type="match status" value="1"/>
</dbReference>
<evidence type="ECO:0000259" key="7">
    <source>
        <dbReference type="PROSITE" id="PS50994"/>
    </source>
</evidence>
<dbReference type="SUPFAM" id="SSF56672">
    <property type="entry name" value="DNA/RNA polymerases"/>
    <property type="match status" value="1"/>
</dbReference>
<protein>
    <submittedName>
        <fullName evidence="8">Ribonuclease H-like domain-containing protein</fullName>
    </submittedName>
</protein>
<dbReference type="PROSITE" id="PS50994">
    <property type="entry name" value="INTEGRASE"/>
    <property type="match status" value="1"/>
</dbReference>
<feature type="region of interest" description="Disordered" evidence="5">
    <location>
        <begin position="2253"/>
        <end position="2276"/>
    </location>
</feature>
<keyword evidence="2" id="KW-0378">Hydrolase</keyword>
<feature type="compositionally biased region" description="Basic and acidic residues" evidence="5">
    <location>
        <begin position="1205"/>
        <end position="1237"/>
    </location>
</feature>
<dbReference type="Pfam" id="PF25597">
    <property type="entry name" value="SH3_retrovirus"/>
    <property type="match status" value="1"/>
</dbReference>
<dbReference type="Proteomes" id="UP001151760">
    <property type="component" value="Unassembled WGS sequence"/>
</dbReference>
<reference evidence="8" key="2">
    <citation type="submission" date="2022-01" db="EMBL/GenBank/DDBJ databases">
        <authorList>
            <person name="Yamashiro T."/>
            <person name="Shiraishi A."/>
            <person name="Satake H."/>
            <person name="Nakayama K."/>
        </authorList>
    </citation>
    <scope>NUCLEOTIDE SEQUENCE</scope>
</reference>
<dbReference type="InterPro" id="IPR057670">
    <property type="entry name" value="SH3_retrovirus"/>
</dbReference>
<keyword evidence="1" id="KW-0479">Metal-binding</keyword>
<dbReference type="Pfam" id="PF07727">
    <property type="entry name" value="RVT_2"/>
    <property type="match status" value="1"/>
</dbReference>
<dbReference type="PROSITE" id="PS50158">
    <property type="entry name" value="ZF_CCHC"/>
    <property type="match status" value="1"/>
</dbReference>
<organism evidence="8 9">
    <name type="scientific">Tanacetum coccineum</name>
    <dbReference type="NCBI Taxonomy" id="301880"/>
    <lineage>
        <taxon>Eukaryota</taxon>
        <taxon>Viridiplantae</taxon>
        <taxon>Streptophyta</taxon>
        <taxon>Embryophyta</taxon>
        <taxon>Tracheophyta</taxon>
        <taxon>Spermatophyta</taxon>
        <taxon>Magnoliopsida</taxon>
        <taxon>eudicotyledons</taxon>
        <taxon>Gunneridae</taxon>
        <taxon>Pentapetalae</taxon>
        <taxon>asterids</taxon>
        <taxon>campanulids</taxon>
        <taxon>Asterales</taxon>
        <taxon>Asteraceae</taxon>
        <taxon>Asteroideae</taxon>
        <taxon>Anthemideae</taxon>
        <taxon>Anthemidinae</taxon>
        <taxon>Tanacetum</taxon>
    </lineage>
</organism>
<dbReference type="Pfam" id="PF00665">
    <property type="entry name" value="rve"/>
    <property type="match status" value="1"/>
</dbReference>